<dbReference type="PANTHER" id="PTHR33227:SF48">
    <property type="entry name" value="STIGMA-SPECIFIC STIG1-LIKE PROTEIN 4"/>
    <property type="match status" value="1"/>
</dbReference>
<dbReference type="AlphaFoldDB" id="A0A0K1QAI5"/>
<dbReference type="EMBL" id="CP012333">
    <property type="protein sequence ID" value="AKV02692.1"/>
    <property type="molecule type" value="Genomic_DNA"/>
</dbReference>
<evidence type="ECO:0008006" key="4">
    <source>
        <dbReference type="Google" id="ProtNLM"/>
    </source>
</evidence>
<gene>
    <name evidence="2" type="ORF">AKJ09_09355</name>
</gene>
<keyword evidence="3" id="KW-1185">Reference proteome</keyword>
<proteinExistence type="predicted"/>
<dbReference type="Proteomes" id="UP000064967">
    <property type="component" value="Chromosome"/>
</dbReference>
<keyword evidence="1" id="KW-0732">Signal</keyword>
<dbReference type="KEGG" id="llu:AKJ09_09355"/>
<evidence type="ECO:0000313" key="2">
    <source>
        <dbReference type="EMBL" id="AKV02692.1"/>
    </source>
</evidence>
<dbReference type="InterPro" id="IPR006969">
    <property type="entry name" value="Stig-like"/>
</dbReference>
<reference evidence="2 3" key="1">
    <citation type="submission" date="2015-08" db="EMBL/GenBank/DDBJ databases">
        <authorList>
            <person name="Babu N.S."/>
            <person name="Beckwith C.J."/>
            <person name="Beseler K.G."/>
            <person name="Brison A."/>
            <person name="Carone J.V."/>
            <person name="Caskin T.P."/>
            <person name="Diamond M."/>
            <person name="Durham M.E."/>
            <person name="Foxe J.M."/>
            <person name="Go M."/>
            <person name="Henderson B.A."/>
            <person name="Jones I.B."/>
            <person name="McGettigan J.A."/>
            <person name="Micheletti S.J."/>
            <person name="Nasrallah M.E."/>
            <person name="Ortiz D."/>
            <person name="Piller C.R."/>
            <person name="Privatt S.R."/>
            <person name="Schneider S.L."/>
            <person name="Sharp S."/>
            <person name="Smith T.C."/>
            <person name="Stanton J.D."/>
            <person name="Ullery H.E."/>
            <person name="Wilson R.J."/>
            <person name="Serrano M.G."/>
            <person name="Buck G."/>
            <person name="Lee V."/>
            <person name="Wang Y."/>
            <person name="Carvalho R."/>
            <person name="Voegtly L."/>
            <person name="Shi R."/>
            <person name="Duckworth R."/>
            <person name="Johnson A."/>
            <person name="Loviza R."/>
            <person name="Walstead R."/>
            <person name="Shah Z."/>
            <person name="Kiflezghi M."/>
            <person name="Wade K."/>
            <person name="Ball S.L."/>
            <person name="Bradley K.W."/>
            <person name="Asai D.J."/>
            <person name="Bowman C.A."/>
            <person name="Russell D.A."/>
            <person name="Pope W.H."/>
            <person name="Jacobs-Sera D."/>
            <person name="Hendrix R.W."/>
            <person name="Hatfull G.F."/>
        </authorList>
    </citation>
    <scope>NUCLEOTIDE SEQUENCE [LARGE SCALE GENOMIC DNA]</scope>
    <source>
        <strain evidence="2 3">DSM 27648</strain>
    </source>
</reference>
<organism evidence="2 3">
    <name type="scientific">Labilithrix luteola</name>
    <dbReference type="NCBI Taxonomy" id="1391654"/>
    <lineage>
        <taxon>Bacteria</taxon>
        <taxon>Pseudomonadati</taxon>
        <taxon>Myxococcota</taxon>
        <taxon>Polyangia</taxon>
        <taxon>Polyangiales</taxon>
        <taxon>Labilitrichaceae</taxon>
        <taxon>Labilithrix</taxon>
    </lineage>
</organism>
<dbReference type="STRING" id="1391654.AKJ09_09355"/>
<accession>A0A0K1QAI5</accession>
<name>A0A0K1QAI5_9BACT</name>
<dbReference type="RefSeq" id="WP_146653571.1">
    <property type="nucleotide sequence ID" value="NZ_CP012333.1"/>
</dbReference>
<dbReference type="PANTHER" id="PTHR33227">
    <property type="entry name" value="STIGMA-SPECIFIC STIG1-LIKE PROTEIN 3"/>
    <property type="match status" value="1"/>
</dbReference>
<evidence type="ECO:0000256" key="1">
    <source>
        <dbReference type="ARBA" id="ARBA00022729"/>
    </source>
</evidence>
<sequence length="395" mass="40398">MISAASAFVGFACAEDSNLVSLGPSASSDGGGAFFVPDARGDAAADASSSAKAEMCVSTTCPSPYATCPSQDFSGQLLLPTYACGTNLANDVHNCGACGNDCGDLGGSLNVQTSCVNGACRADCYNLDLDCNGILDDGCEANPKSDPANCGGCGQKCAPGVACIDGRCGCPTGLVDCNGTCVDLQTNDDNCGACDFNCDDHPPEDAGAPPDHMRFGCIAGECKTLHCDRRAQVLWENCNGLLDDGCEIDLGTDDRNCGKCGTECPVGKHCFDDYANPGVACQCPASRTICGSTCVDLETDPGNCGSCNFFCPDPVAIGPNQYNGRTSCDHGRCGYECFPGFADCNGRLDDGCETELAKDPTNCGACGVTCNNAVGQPCVNGQCVTEECDAGKVPQ</sequence>
<dbReference type="OrthoDB" id="5492401at2"/>
<protein>
    <recommendedName>
        <fullName evidence="4">Tryptophan synthase alpha chain</fullName>
    </recommendedName>
</protein>
<evidence type="ECO:0000313" key="3">
    <source>
        <dbReference type="Proteomes" id="UP000064967"/>
    </source>
</evidence>